<feature type="domain" description="Protein HGH1 N-terminal" evidence="4">
    <location>
        <begin position="95"/>
        <end position="279"/>
    </location>
</feature>
<dbReference type="SUPFAM" id="SSF48371">
    <property type="entry name" value="ARM repeat"/>
    <property type="match status" value="1"/>
</dbReference>
<gene>
    <name evidence="6" type="ORF">FKW77_005191</name>
</gene>
<feature type="compositionally biased region" description="Acidic residues" evidence="3">
    <location>
        <begin position="361"/>
        <end position="376"/>
    </location>
</feature>
<feature type="domain" description="Protein HGH1 C-terminal" evidence="5">
    <location>
        <begin position="287"/>
        <end position="338"/>
    </location>
</feature>
<keyword evidence="7" id="KW-1185">Reference proteome</keyword>
<dbReference type="PANTHER" id="PTHR13387">
    <property type="entry name" value="PROTEIN HGH1 HOMOLOG"/>
    <property type="match status" value="1"/>
</dbReference>
<dbReference type="InterPro" id="IPR007205">
    <property type="entry name" value="Protein_HGH1_N"/>
</dbReference>
<organism evidence="6 7">
    <name type="scientific">Venturia effusa</name>
    <dbReference type="NCBI Taxonomy" id="50376"/>
    <lineage>
        <taxon>Eukaryota</taxon>
        <taxon>Fungi</taxon>
        <taxon>Dikarya</taxon>
        <taxon>Ascomycota</taxon>
        <taxon>Pezizomycotina</taxon>
        <taxon>Dothideomycetes</taxon>
        <taxon>Pleosporomycetidae</taxon>
        <taxon>Venturiales</taxon>
        <taxon>Venturiaceae</taxon>
        <taxon>Venturia</taxon>
    </lineage>
</organism>
<evidence type="ECO:0000256" key="1">
    <source>
        <dbReference type="ARBA" id="ARBA00006712"/>
    </source>
</evidence>
<dbReference type="InterPro" id="IPR011989">
    <property type="entry name" value="ARM-like"/>
</dbReference>
<evidence type="ECO:0000256" key="2">
    <source>
        <dbReference type="ARBA" id="ARBA00014076"/>
    </source>
</evidence>
<dbReference type="OrthoDB" id="338814at2759"/>
<dbReference type="InterPro" id="IPR007206">
    <property type="entry name" value="Protein_HGH1_C"/>
</dbReference>
<dbReference type="STRING" id="50376.A0A517LIP8"/>
<comment type="similarity">
    <text evidence="1">Belongs to the HGH1 family.</text>
</comment>
<dbReference type="Pfam" id="PF04064">
    <property type="entry name" value="DUF384"/>
    <property type="match status" value="1"/>
</dbReference>
<feature type="region of interest" description="Disordered" evidence="3">
    <location>
        <begin position="338"/>
        <end position="376"/>
    </location>
</feature>
<evidence type="ECO:0000259" key="4">
    <source>
        <dbReference type="Pfam" id="PF04063"/>
    </source>
</evidence>
<evidence type="ECO:0000256" key="3">
    <source>
        <dbReference type="SAM" id="MobiDB-lite"/>
    </source>
</evidence>
<protein>
    <recommendedName>
        <fullName evidence="2">Protein HGH1 homolog</fullName>
    </recommendedName>
</protein>
<proteinExistence type="inferred from homology"/>
<dbReference type="InterPro" id="IPR016024">
    <property type="entry name" value="ARM-type_fold"/>
</dbReference>
<dbReference type="InterPro" id="IPR039717">
    <property type="entry name" value="Hgh1"/>
</dbReference>
<dbReference type="Pfam" id="PF04063">
    <property type="entry name" value="DUF383"/>
    <property type="match status" value="1"/>
</dbReference>
<name>A0A517LIP8_9PEZI</name>
<sequence length="376" mass="42561">MSSELEELVQFLTHGNTQIRQIAVENLVGFSTSTYQSVFKINGLKPIKDLKLLVRDYKPISKNALIILINLSNDREVLQNLATDDTFLETLLVRITNEKEPNANEIAMLLANLAKSDSLTRILKLTRTIPKPLSTSQNAMDQLMDCFVKGASGSYNEKADYDYLSYFLADMAKHASGRKYFVTPQKHDNDVIPLTKLTVFTEHESVIRRRGAASTIKNVCFDVDAHPTLMSTEGANILPYILLPMMGPEEYSDDDTDGMLEDLQLLAPDKKRESDVEILKTHLETTLLLTTTREGRDLLRAIKVYPIVRETHLHVEDEGVREACDRIVQIIMGDEEDEAAKARKEKARSGFADVKEVDDEKKEEEEDEDEQIIEVL</sequence>
<accession>A0A517LIP8</accession>
<dbReference type="PANTHER" id="PTHR13387:SF9">
    <property type="entry name" value="PROTEIN HGH1 HOMOLOG"/>
    <property type="match status" value="1"/>
</dbReference>
<dbReference type="Proteomes" id="UP000316270">
    <property type="component" value="Chromosome 13"/>
</dbReference>
<evidence type="ECO:0000313" key="6">
    <source>
        <dbReference type="EMBL" id="QDS75520.1"/>
    </source>
</evidence>
<dbReference type="AlphaFoldDB" id="A0A517LIP8"/>
<dbReference type="Gene3D" id="1.25.10.10">
    <property type="entry name" value="Leucine-rich Repeat Variant"/>
    <property type="match status" value="1"/>
</dbReference>
<reference evidence="6 7" key="1">
    <citation type="submission" date="2019-07" db="EMBL/GenBank/DDBJ databases">
        <title>Finished genome of Venturia effusa.</title>
        <authorList>
            <person name="Young C.A."/>
            <person name="Cox M.P."/>
            <person name="Ganley A.R.D."/>
            <person name="David W.J."/>
        </authorList>
    </citation>
    <scope>NUCLEOTIDE SEQUENCE [LARGE SCALE GENOMIC DNA]</scope>
    <source>
        <strain evidence="7">albino</strain>
    </source>
</reference>
<evidence type="ECO:0000259" key="5">
    <source>
        <dbReference type="Pfam" id="PF04064"/>
    </source>
</evidence>
<dbReference type="EMBL" id="CP042197">
    <property type="protein sequence ID" value="QDS75520.1"/>
    <property type="molecule type" value="Genomic_DNA"/>
</dbReference>
<evidence type="ECO:0000313" key="7">
    <source>
        <dbReference type="Proteomes" id="UP000316270"/>
    </source>
</evidence>